<feature type="transmembrane region" description="Helical" evidence="7">
    <location>
        <begin position="173"/>
        <end position="195"/>
    </location>
</feature>
<reference evidence="9 10" key="1">
    <citation type="journal article" date="2013" name="Front. Microbiol.">
        <title>Comparative genomic analyses of the cyanobacterium, Lyngbya aestuarii BL J, a powerful hydrogen producer.</title>
        <authorList>
            <person name="Kothari A."/>
            <person name="Vaughn M."/>
            <person name="Garcia-Pichel F."/>
        </authorList>
    </citation>
    <scope>NUCLEOTIDE SEQUENCE [LARGE SCALE GENOMIC DNA]</scope>
    <source>
        <strain evidence="9 10">BL J</strain>
    </source>
</reference>
<dbReference type="InterPro" id="IPR036259">
    <property type="entry name" value="MFS_trans_sf"/>
</dbReference>
<dbReference type="PANTHER" id="PTHR23517:SF3">
    <property type="entry name" value="INTEGRAL MEMBRANE TRANSPORT PROTEIN"/>
    <property type="match status" value="1"/>
</dbReference>
<feature type="transmembrane region" description="Helical" evidence="7">
    <location>
        <begin position="216"/>
        <end position="238"/>
    </location>
</feature>
<feature type="transmembrane region" description="Helical" evidence="7">
    <location>
        <begin position="110"/>
        <end position="132"/>
    </location>
</feature>
<evidence type="ECO:0000256" key="1">
    <source>
        <dbReference type="ARBA" id="ARBA00004651"/>
    </source>
</evidence>
<organism evidence="9 10">
    <name type="scientific">Lyngbya aestuarii BL J</name>
    <dbReference type="NCBI Taxonomy" id="1348334"/>
    <lineage>
        <taxon>Bacteria</taxon>
        <taxon>Bacillati</taxon>
        <taxon>Cyanobacteriota</taxon>
        <taxon>Cyanophyceae</taxon>
        <taxon>Oscillatoriophycideae</taxon>
        <taxon>Oscillatoriales</taxon>
        <taxon>Microcoleaceae</taxon>
        <taxon>Lyngbya</taxon>
    </lineage>
</organism>
<dbReference type="AlphaFoldDB" id="U7QCH6"/>
<feature type="transmembrane region" description="Helical" evidence="7">
    <location>
        <begin position="258"/>
        <end position="281"/>
    </location>
</feature>
<comment type="caution">
    <text evidence="9">The sequence shown here is derived from an EMBL/GenBank/DDBJ whole genome shotgun (WGS) entry which is preliminary data.</text>
</comment>
<dbReference type="PANTHER" id="PTHR23517">
    <property type="entry name" value="RESISTANCE PROTEIN MDTM, PUTATIVE-RELATED-RELATED"/>
    <property type="match status" value="1"/>
</dbReference>
<dbReference type="PATRIC" id="fig|1348334.3.peg.4347"/>
<evidence type="ECO:0000313" key="10">
    <source>
        <dbReference type="Proteomes" id="UP000017127"/>
    </source>
</evidence>
<dbReference type="PROSITE" id="PS50850">
    <property type="entry name" value="MFS"/>
    <property type="match status" value="1"/>
</dbReference>
<feature type="transmembrane region" description="Helical" evidence="7">
    <location>
        <begin position="387"/>
        <end position="407"/>
    </location>
</feature>
<evidence type="ECO:0000256" key="6">
    <source>
        <dbReference type="ARBA" id="ARBA00023136"/>
    </source>
</evidence>
<gene>
    <name evidence="9" type="ORF">M595_4495</name>
</gene>
<keyword evidence="6 7" id="KW-0472">Membrane</keyword>
<evidence type="ECO:0000256" key="3">
    <source>
        <dbReference type="ARBA" id="ARBA00022475"/>
    </source>
</evidence>
<keyword evidence="4 7" id="KW-0812">Transmembrane</keyword>
<keyword evidence="10" id="KW-1185">Reference proteome</keyword>
<dbReference type="GO" id="GO:0022857">
    <property type="term" value="F:transmembrane transporter activity"/>
    <property type="evidence" value="ECO:0007669"/>
    <property type="project" value="InterPro"/>
</dbReference>
<proteinExistence type="predicted"/>
<dbReference type="RefSeq" id="WP_023068220.1">
    <property type="nucleotide sequence ID" value="NZ_AUZM01000054.1"/>
</dbReference>
<feature type="transmembrane region" description="Helical" evidence="7">
    <location>
        <begin position="320"/>
        <end position="343"/>
    </location>
</feature>
<feature type="transmembrane region" description="Helical" evidence="7">
    <location>
        <begin position="355"/>
        <end position="375"/>
    </location>
</feature>
<feature type="transmembrane region" description="Helical" evidence="7">
    <location>
        <begin position="87"/>
        <end position="104"/>
    </location>
</feature>
<feature type="transmembrane region" description="Helical" evidence="7">
    <location>
        <begin position="47"/>
        <end position="67"/>
    </location>
</feature>
<keyword evidence="5 7" id="KW-1133">Transmembrane helix</keyword>
<dbReference type="GO" id="GO:0005886">
    <property type="term" value="C:plasma membrane"/>
    <property type="evidence" value="ECO:0007669"/>
    <property type="project" value="UniProtKB-SubCell"/>
</dbReference>
<dbReference type="Proteomes" id="UP000017127">
    <property type="component" value="Unassembled WGS sequence"/>
</dbReference>
<sequence>MGCLNRILAWLPSLNPQIWILAFGRLLSQTGTGFTLFYAPLFFVNQVGLSATAVGIGLGSAQISGILGRILGGSFSDSPVWGRRRTLLLSALISALASFILAGANNFGTVVLGNLCLGLGIGLYWPATEAVVADLSTGNNRNQAYALTRLADNIGLQLGIILGGVVISTTGAYRALFIIDACSFVVFFVVIFKTIQETYKPSLDENQKSQNTTKKWLLAISDRTLLVFVLINIMFTVYISQIHSTIPLYFNQFVNNGFSASTISYLFAGYIALSILCQLPVASFLSRFTRPQALMISSCFWGIGFLLIGLTGIVSENNLIFASLSLGVLAMATVSYTPSASTLVADLAPESLRGIYLAVNAQCWAIGYLIGPPLGGWVLDQTPQIVYNYWLGLVGSVSIVIIILEVLNRMMTHQKINH</sequence>
<dbReference type="Pfam" id="PF07690">
    <property type="entry name" value="MFS_1"/>
    <property type="match status" value="2"/>
</dbReference>
<dbReference type="InterPro" id="IPR020846">
    <property type="entry name" value="MFS_dom"/>
</dbReference>
<keyword evidence="2" id="KW-0813">Transport</keyword>
<evidence type="ECO:0000259" key="8">
    <source>
        <dbReference type="PROSITE" id="PS50850"/>
    </source>
</evidence>
<dbReference type="InterPro" id="IPR011701">
    <property type="entry name" value="MFS"/>
</dbReference>
<feature type="transmembrane region" description="Helical" evidence="7">
    <location>
        <begin position="293"/>
        <end position="314"/>
    </location>
</feature>
<name>U7QCH6_9CYAN</name>
<dbReference type="SUPFAM" id="SSF103473">
    <property type="entry name" value="MFS general substrate transporter"/>
    <property type="match status" value="1"/>
</dbReference>
<feature type="domain" description="Major facilitator superfamily (MFS) profile" evidence="8">
    <location>
        <begin position="17"/>
        <end position="413"/>
    </location>
</feature>
<comment type="subcellular location">
    <subcellularLocation>
        <location evidence="1">Cell membrane</location>
        <topology evidence="1">Multi-pass membrane protein</topology>
    </subcellularLocation>
</comment>
<accession>U7QCH6</accession>
<dbReference type="OrthoDB" id="9793283at2"/>
<dbReference type="EMBL" id="AUZM01000054">
    <property type="protein sequence ID" value="ERT05574.1"/>
    <property type="molecule type" value="Genomic_DNA"/>
</dbReference>
<evidence type="ECO:0000256" key="4">
    <source>
        <dbReference type="ARBA" id="ARBA00022692"/>
    </source>
</evidence>
<protein>
    <submittedName>
        <fullName evidence="9">Major Facilitator Superfamily protein</fullName>
    </submittedName>
</protein>
<evidence type="ECO:0000313" key="9">
    <source>
        <dbReference type="EMBL" id="ERT05574.1"/>
    </source>
</evidence>
<evidence type="ECO:0000256" key="7">
    <source>
        <dbReference type="SAM" id="Phobius"/>
    </source>
</evidence>
<evidence type="ECO:0000256" key="5">
    <source>
        <dbReference type="ARBA" id="ARBA00022989"/>
    </source>
</evidence>
<dbReference type="Gene3D" id="1.20.1250.20">
    <property type="entry name" value="MFS general substrate transporter like domains"/>
    <property type="match status" value="1"/>
</dbReference>
<keyword evidence="3" id="KW-1003">Cell membrane</keyword>
<dbReference type="InterPro" id="IPR050171">
    <property type="entry name" value="MFS_Transporters"/>
</dbReference>
<evidence type="ECO:0000256" key="2">
    <source>
        <dbReference type="ARBA" id="ARBA00022448"/>
    </source>
</evidence>